<dbReference type="Pfam" id="PF14345">
    <property type="entry name" value="GDYXXLXY"/>
    <property type="match status" value="1"/>
</dbReference>
<comment type="caution">
    <text evidence="2">The sequence shown here is derived from an EMBL/GenBank/DDBJ whole genome shotgun (WGS) entry which is preliminary data.</text>
</comment>
<sequence length="229" mass="26517">MTQDLISPIAPDSPPPKVAGWRFWIPMLLQLGLTIGVPAQAAMTYYWGRAVVLQTRPVDPYDWMRGYSQTLSYDISQVSVLEKLPGWETIATDRDQKQKPRLPYERREFYLILQQPTNSATEDPNQPPDRPKPWQPVAIRPDRPGQLPVNQVALRGEIMAAMPRYNLETYYMDESKRDQINDQINGVNRMNWARPRTNRPLPFVVEIRVGADGQAVAHSLWIEQDRYQF</sequence>
<gene>
    <name evidence="2" type="ORF">VPK24_11685</name>
</gene>
<feature type="region of interest" description="Disordered" evidence="1">
    <location>
        <begin position="116"/>
        <end position="146"/>
    </location>
</feature>
<accession>A0ABW7CDT9</accession>
<dbReference type="EMBL" id="JAZAQF010000069">
    <property type="protein sequence ID" value="MFG3818300.1"/>
    <property type="molecule type" value="Genomic_DNA"/>
</dbReference>
<reference evidence="3" key="1">
    <citation type="journal article" date="2024" name="Algal Res.">
        <title>Biochemical, toxicological and genomic investigation of a high-biomass producing Limnothrix strain isolated from Italian shallow drinking water reservoir.</title>
        <authorList>
            <person name="Simonazzi M."/>
            <person name="Shishido T.K."/>
            <person name="Delbaje E."/>
            <person name="Wahlsten M."/>
            <person name="Fewer D.P."/>
            <person name="Sivonen K."/>
            <person name="Pezzolesi L."/>
            <person name="Pistocchi R."/>
        </authorList>
    </citation>
    <scope>NUCLEOTIDE SEQUENCE [LARGE SCALE GENOMIC DNA]</scope>
    <source>
        <strain evidence="3">LRLZ20PSL1</strain>
    </source>
</reference>
<evidence type="ECO:0000313" key="2">
    <source>
        <dbReference type="EMBL" id="MFG3818300.1"/>
    </source>
</evidence>
<name>A0ABW7CDT9_9CYAN</name>
<dbReference type="InterPro" id="IPR025833">
    <property type="entry name" value="GDYXXLXY"/>
</dbReference>
<evidence type="ECO:0000313" key="3">
    <source>
        <dbReference type="Proteomes" id="UP001604335"/>
    </source>
</evidence>
<dbReference type="RefSeq" id="WP_393013534.1">
    <property type="nucleotide sequence ID" value="NZ_JAZAQF010000069.1"/>
</dbReference>
<evidence type="ECO:0000256" key="1">
    <source>
        <dbReference type="SAM" id="MobiDB-lite"/>
    </source>
</evidence>
<organism evidence="2 3">
    <name type="scientific">Limnothrix redekei LRLZ20PSL1</name>
    <dbReference type="NCBI Taxonomy" id="3112953"/>
    <lineage>
        <taxon>Bacteria</taxon>
        <taxon>Bacillati</taxon>
        <taxon>Cyanobacteriota</taxon>
        <taxon>Cyanophyceae</taxon>
        <taxon>Pseudanabaenales</taxon>
        <taxon>Pseudanabaenaceae</taxon>
        <taxon>Limnothrix</taxon>
    </lineage>
</organism>
<dbReference type="Proteomes" id="UP001604335">
    <property type="component" value="Unassembled WGS sequence"/>
</dbReference>
<protein>
    <submittedName>
        <fullName evidence="2">GDYXXLXY domain-containing protein</fullName>
    </submittedName>
</protein>
<proteinExistence type="predicted"/>
<keyword evidence="3" id="KW-1185">Reference proteome</keyword>